<name>A0A0A0J328_9MICO</name>
<dbReference type="Pfam" id="PF04203">
    <property type="entry name" value="Sortase"/>
    <property type="match status" value="1"/>
</dbReference>
<evidence type="ECO:0000313" key="3">
    <source>
        <dbReference type="EMBL" id="KGN30512.1"/>
    </source>
</evidence>
<dbReference type="RefSeq" id="WP_035918529.1">
    <property type="nucleotide sequence ID" value="NZ_AVPJ01000018.1"/>
</dbReference>
<gene>
    <name evidence="3" type="ORF">N802_06765</name>
</gene>
<comment type="caution">
    <text evidence="3">The sequence shown here is derived from an EMBL/GenBank/DDBJ whole genome shotgun (WGS) entry which is preliminary data.</text>
</comment>
<dbReference type="SUPFAM" id="SSF63817">
    <property type="entry name" value="Sortase"/>
    <property type="match status" value="1"/>
</dbReference>
<evidence type="ECO:0008006" key="5">
    <source>
        <dbReference type="Google" id="ProtNLM"/>
    </source>
</evidence>
<proteinExistence type="predicted"/>
<feature type="active site" description="Proton donor/acceptor" evidence="2">
    <location>
        <position position="100"/>
    </location>
</feature>
<keyword evidence="1" id="KW-0378">Hydrolase</keyword>
<protein>
    <recommendedName>
        <fullName evidence="5">Peptidase C60</fullName>
    </recommendedName>
</protein>
<accession>A0A0A0J328</accession>
<dbReference type="Proteomes" id="UP000030002">
    <property type="component" value="Unassembled WGS sequence"/>
</dbReference>
<feature type="active site" description="Acyl-thioester intermediate" evidence="2">
    <location>
        <position position="167"/>
    </location>
</feature>
<dbReference type="STRING" id="1385520.N802_06765"/>
<reference evidence="3 4" key="1">
    <citation type="submission" date="2013-08" db="EMBL/GenBank/DDBJ databases">
        <title>The genome sequence of Knoellia sinensis.</title>
        <authorList>
            <person name="Zhu W."/>
            <person name="Wang G."/>
        </authorList>
    </citation>
    <scope>NUCLEOTIDE SEQUENCE [LARGE SCALE GENOMIC DNA]</scope>
    <source>
        <strain evidence="3 4">KCTC 19936</strain>
    </source>
</reference>
<dbReference type="InterPro" id="IPR023365">
    <property type="entry name" value="Sortase_dom-sf"/>
</dbReference>
<dbReference type="InterPro" id="IPR042001">
    <property type="entry name" value="Sortase_F"/>
</dbReference>
<evidence type="ECO:0000256" key="1">
    <source>
        <dbReference type="ARBA" id="ARBA00022801"/>
    </source>
</evidence>
<dbReference type="EMBL" id="AVPJ01000018">
    <property type="protein sequence ID" value="KGN30512.1"/>
    <property type="molecule type" value="Genomic_DNA"/>
</dbReference>
<dbReference type="AlphaFoldDB" id="A0A0A0J328"/>
<evidence type="ECO:0000313" key="4">
    <source>
        <dbReference type="Proteomes" id="UP000030002"/>
    </source>
</evidence>
<dbReference type="InterPro" id="IPR005754">
    <property type="entry name" value="Sortase"/>
</dbReference>
<evidence type="ECO:0000256" key="2">
    <source>
        <dbReference type="PIRSR" id="PIRSR605754-1"/>
    </source>
</evidence>
<dbReference type="Gene3D" id="2.40.260.10">
    <property type="entry name" value="Sortase"/>
    <property type="match status" value="1"/>
</dbReference>
<dbReference type="GO" id="GO:0016787">
    <property type="term" value="F:hydrolase activity"/>
    <property type="evidence" value="ECO:0007669"/>
    <property type="project" value="UniProtKB-KW"/>
</dbReference>
<dbReference type="OrthoDB" id="4863954at2"/>
<organism evidence="3 4">
    <name type="scientific">Knoellia sinensis KCTC 19936</name>
    <dbReference type="NCBI Taxonomy" id="1385520"/>
    <lineage>
        <taxon>Bacteria</taxon>
        <taxon>Bacillati</taxon>
        <taxon>Actinomycetota</taxon>
        <taxon>Actinomycetes</taxon>
        <taxon>Micrococcales</taxon>
        <taxon>Intrasporangiaceae</taxon>
        <taxon>Knoellia</taxon>
    </lineage>
</organism>
<dbReference type="CDD" id="cd05829">
    <property type="entry name" value="Sortase_F"/>
    <property type="match status" value="1"/>
</dbReference>
<dbReference type="eggNOG" id="COG3764">
    <property type="taxonomic scope" value="Bacteria"/>
</dbReference>
<keyword evidence="4" id="KW-1185">Reference proteome</keyword>
<sequence>MSLRPLRLGAFGAVLVGALLLVLGFTAGNGGGAFDEEASRLTGASGPRLEIPEIGLTADLKGGSVTSAGKVDPPAGTAMWLQGFDRVRPGTEGTAIVAGHLEHSGKDDIFAKLPKLRVGQQFDVVAGEANLTFEIKRTQVVDKVALTGDDVVWGENTSTRRIVLITCDDELGYRKDGHRVANYVVVAEAV</sequence>